<gene>
    <name evidence="4" type="primary">metB</name>
    <name evidence="4" type="ORF">HLUCCX10_16520</name>
</gene>
<proteinExistence type="inferred from homology"/>
<dbReference type="InterPro" id="IPR015422">
    <property type="entry name" value="PyrdxlP-dep_Trfase_small"/>
</dbReference>
<dbReference type="GO" id="GO:0019346">
    <property type="term" value="P:transsulfuration"/>
    <property type="evidence" value="ECO:0007669"/>
    <property type="project" value="InterPro"/>
</dbReference>
<keyword evidence="2 3" id="KW-0663">Pyridoxal phosphate</keyword>
<dbReference type="GO" id="GO:0030170">
    <property type="term" value="F:pyridoxal phosphate binding"/>
    <property type="evidence" value="ECO:0007669"/>
    <property type="project" value="InterPro"/>
</dbReference>
<comment type="caution">
    <text evidence="4">The sequence shown here is derived from an EMBL/GenBank/DDBJ whole genome shotgun (WGS) entry which is preliminary data.</text>
</comment>
<reference evidence="4 5" key="1">
    <citation type="submission" date="2015-09" db="EMBL/GenBank/DDBJ databases">
        <title>Identification and resolution of microdiversity through metagenomic sequencing of parallel consortia.</title>
        <authorList>
            <person name="Nelson W.C."/>
            <person name="Romine M.F."/>
            <person name="Lindemann S.R."/>
        </authorList>
    </citation>
    <scope>NUCLEOTIDE SEQUENCE [LARGE SCALE GENOMIC DNA]</scope>
    <source>
        <strain evidence="4">HL-49</strain>
    </source>
</reference>
<name>A0A0P7XNZ0_9BACT</name>
<organism evidence="4 5">
    <name type="scientific">Algoriphagus marincola HL-49</name>
    <dbReference type="NCBI Taxonomy" id="1305737"/>
    <lineage>
        <taxon>Bacteria</taxon>
        <taxon>Pseudomonadati</taxon>
        <taxon>Bacteroidota</taxon>
        <taxon>Cytophagia</taxon>
        <taxon>Cytophagales</taxon>
        <taxon>Cyclobacteriaceae</taxon>
        <taxon>Algoriphagus</taxon>
    </lineage>
</organism>
<dbReference type="InterPro" id="IPR000277">
    <property type="entry name" value="Cys/Met-Metab_PyrdxlP-dep_enz"/>
</dbReference>
<dbReference type="AlphaFoldDB" id="A0A0P7XNZ0"/>
<evidence type="ECO:0000313" key="5">
    <source>
        <dbReference type="Proteomes" id="UP000050421"/>
    </source>
</evidence>
<dbReference type="eggNOG" id="COG0626">
    <property type="taxonomic scope" value="Bacteria"/>
</dbReference>
<comment type="cofactor">
    <cofactor evidence="1 3">
        <name>pyridoxal 5'-phosphate</name>
        <dbReference type="ChEBI" id="CHEBI:597326"/>
    </cofactor>
</comment>
<comment type="similarity">
    <text evidence="3">Belongs to the trans-sulfuration enzymes family.</text>
</comment>
<dbReference type="Pfam" id="PF01053">
    <property type="entry name" value="Cys_Met_Meta_PP"/>
    <property type="match status" value="1"/>
</dbReference>
<dbReference type="PATRIC" id="fig|1305737.6.peg.295"/>
<sequence>ANATSLGGIESLIERRSAVEGPDTLTPPNLIRVSVGLEHTDDLLEDLDQAFSKIN</sequence>
<evidence type="ECO:0000313" key="4">
    <source>
        <dbReference type="EMBL" id="KPQ09193.1"/>
    </source>
</evidence>
<dbReference type="SUPFAM" id="SSF53383">
    <property type="entry name" value="PLP-dependent transferases"/>
    <property type="match status" value="1"/>
</dbReference>
<dbReference type="Gene3D" id="3.90.1150.10">
    <property type="entry name" value="Aspartate Aminotransferase, domain 1"/>
    <property type="match status" value="1"/>
</dbReference>
<evidence type="ECO:0000256" key="1">
    <source>
        <dbReference type="ARBA" id="ARBA00001933"/>
    </source>
</evidence>
<dbReference type="InterPro" id="IPR015424">
    <property type="entry name" value="PyrdxlP-dep_Trfase"/>
</dbReference>
<dbReference type="Proteomes" id="UP000050421">
    <property type="component" value="Unassembled WGS sequence"/>
</dbReference>
<protein>
    <submittedName>
        <fullName evidence="4">Cystathionine gamma-synthase MetB</fullName>
    </submittedName>
</protein>
<dbReference type="EMBL" id="LJXT01000148">
    <property type="protein sequence ID" value="KPQ09193.1"/>
    <property type="molecule type" value="Genomic_DNA"/>
</dbReference>
<feature type="non-terminal residue" evidence="4">
    <location>
        <position position="1"/>
    </location>
</feature>
<evidence type="ECO:0000256" key="2">
    <source>
        <dbReference type="ARBA" id="ARBA00022898"/>
    </source>
</evidence>
<accession>A0A0P7XNZ0</accession>
<evidence type="ECO:0000256" key="3">
    <source>
        <dbReference type="RuleBase" id="RU362118"/>
    </source>
</evidence>
<dbReference type="STRING" id="1305737.GCA_000526355_02037"/>